<dbReference type="AlphaFoldDB" id="A0A8D1KW33"/>
<name>A0A8D1KW33_PIG</name>
<evidence type="ECO:0000313" key="2">
    <source>
        <dbReference type="Ensembl" id="ENSSSCP00045017394.1"/>
    </source>
</evidence>
<feature type="transmembrane region" description="Helical" evidence="1">
    <location>
        <begin position="123"/>
        <end position="143"/>
    </location>
</feature>
<evidence type="ECO:0000313" key="3">
    <source>
        <dbReference type="Proteomes" id="UP000694728"/>
    </source>
</evidence>
<protein>
    <submittedName>
        <fullName evidence="2">Uncharacterized protein</fullName>
    </submittedName>
</protein>
<evidence type="ECO:0000256" key="1">
    <source>
        <dbReference type="SAM" id="Phobius"/>
    </source>
</evidence>
<feature type="transmembrane region" description="Helical" evidence="1">
    <location>
        <begin position="83"/>
        <end position="111"/>
    </location>
</feature>
<reference evidence="2" key="1">
    <citation type="submission" date="2025-08" db="UniProtKB">
        <authorList>
            <consortium name="Ensembl"/>
        </authorList>
    </citation>
    <scope>IDENTIFICATION</scope>
</reference>
<keyword evidence="1" id="KW-0812">Transmembrane</keyword>
<keyword evidence="1" id="KW-1133">Transmembrane helix</keyword>
<sequence>MEIGVCLSFQIIVFSGYMPRSRISGSYGNSVFSFLRNFYTAFHRGCTNSHSYQHCRRVPSSLHPLQHLLLDFLMMTILASVRWYLIVILTCLSLVISNAEHLFMCLLATCMSSLEKCLFRHSAQLLIGLFAFVIELYELFVYFGN</sequence>
<accession>A0A8D1KW33</accession>
<keyword evidence="1" id="KW-0472">Membrane</keyword>
<organism evidence="2 3">
    <name type="scientific">Sus scrofa</name>
    <name type="common">Pig</name>
    <dbReference type="NCBI Taxonomy" id="9823"/>
    <lineage>
        <taxon>Eukaryota</taxon>
        <taxon>Metazoa</taxon>
        <taxon>Chordata</taxon>
        <taxon>Craniata</taxon>
        <taxon>Vertebrata</taxon>
        <taxon>Euteleostomi</taxon>
        <taxon>Mammalia</taxon>
        <taxon>Eutheria</taxon>
        <taxon>Laurasiatheria</taxon>
        <taxon>Artiodactyla</taxon>
        <taxon>Suina</taxon>
        <taxon>Suidae</taxon>
        <taxon>Sus</taxon>
    </lineage>
</organism>
<dbReference type="Ensembl" id="ENSSSCT00045025202.1">
    <property type="protein sequence ID" value="ENSSSCP00045017394.1"/>
    <property type="gene ID" value="ENSSSCG00045014846.1"/>
</dbReference>
<dbReference type="Proteomes" id="UP000694728">
    <property type="component" value="Unplaced"/>
</dbReference>
<proteinExistence type="predicted"/>